<organism evidence="1 2">
    <name type="scientific">Acanthoscelides obtectus</name>
    <name type="common">Bean weevil</name>
    <name type="synonym">Bruchus obtectus</name>
    <dbReference type="NCBI Taxonomy" id="200917"/>
    <lineage>
        <taxon>Eukaryota</taxon>
        <taxon>Metazoa</taxon>
        <taxon>Ecdysozoa</taxon>
        <taxon>Arthropoda</taxon>
        <taxon>Hexapoda</taxon>
        <taxon>Insecta</taxon>
        <taxon>Pterygota</taxon>
        <taxon>Neoptera</taxon>
        <taxon>Endopterygota</taxon>
        <taxon>Coleoptera</taxon>
        <taxon>Polyphaga</taxon>
        <taxon>Cucujiformia</taxon>
        <taxon>Chrysomeloidea</taxon>
        <taxon>Chrysomelidae</taxon>
        <taxon>Bruchinae</taxon>
        <taxon>Bruchini</taxon>
        <taxon>Acanthoscelides</taxon>
    </lineage>
</organism>
<dbReference type="Proteomes" id="UP001152888">
    <property type="component" value="Unassembled WGS sequence"/>
</dbReference>
<proteinExistence type="predicted"/>
<name>A0A9P0Q114_ACAOB</name>
<dbReference type="AlphaFoldDB" id="A0A9P0Q114"/>
<dbReference type="EMBL" id="CAKOFQ010007697">
    <property type="protein sequence ID" value="CAH2006600.1"/>
    <property type="molecule type" value="Genomic_DNA"/>
</dbReference>
<protein>
    <submittedName>
        <fullName evidence="1">Uncharacterized protein</fullName>
    </submittedName>
</protein>
<gene>
    <name evidence="1" type="ORF">ACAOBT_LOCUS29190</name>
</gene>
<keyword evidence="2" id="KW-1185">Reference proteome</keyword>
<dbReference type="InterPro" id="IPR027267">
    <property type="entry name" value="AH/BAR_dom_sf"/>
</dbReference>
<sequence length="78" mass="8619">MGFSSNLQGKIAHEALLSRQDAELRLLESTKRCITLKVKSDREYATALSSVAAQGLKFDRSDELSVSKVVHVVFPNQV</sequence>
<accession>A0A9P0Q114</accession>
<evidence type="ECO:0000313" key="1">
    <source>
        <dbReference type="EMBL" id="CAH2006600.1"/>
    </source>
</evidence>
<dbReference type="OrthoDB" id="546826at2759"/>
<reference evidence="1" key="1">
    <citation type="submission" date="2022-03" db="EMBL/GenBank/DDBJ databases">
        <authorList>
            <person name="Sayadi A."/>
        </authorList>
    </citation>
    <scope>NUCLEOTIDE SEQUENCE</scope>
</reference>
<dbReference type="Gene3D" id="1.20.1270.60">
    <property type="entry name" value="Arfaptin homology (AH) domain/BAR domain"/>
    <property type="match status" value="1"/>
</dbReference>
<evidence type="ECO:0000313" key="2">
    <source>
        <dbReference type="Proteomes" id="UP001152888"/>
    </source>
</evidence>
<dbReference type="SUPFAM" id="SSF103657">
    <property type="entry name" value="BAR/IMD domain-like"/>
    <property type="match status" value="1"/>
</dbReference>
<comment type="caution">
    <text evidence="1">The sequence shown here is derived from an EMBL/GenBank/DDBJ whole genome shotgun (WGS) entry which is preliminary data.</text>
</comment>